<keyword evidence="3 5" id="KW-1133">Transmembrane helix</keyword>
<dbReference type="Pfam" id="PF04191">
    <property type="entry name" value="PEMT"/>
    <property type="match status" value="1"/>
</dbReference>
<evidence type="ECO:0000313" key="6">
    <source>
        <dbReference type="EMBL" id="GAA1219768.1"/>
    </source>
</evidence>
<dbReference type="Proteomes" id="UP001500943">
    <property type="component" value="Unassembled WGS sequence"/>
</dbReference>
<comment type="caution">
    <text evidence="6">The sequence shown here is derived from an EMBL/GenBank/DDBJ whole genome shotgun (WGS) entry which is preliminary data.</text>
</comment>
<dbReference type="InterPro" id="IPR052527">
    <property type="entry name" value="Metal_cation-efflux_comp"/>
</dbReference>
<evidence type="ECO:0000256" key="4">
    <source>
        <dbReference type="ARBA" id="ARBA00023136"/>
    </source>
</evidence>
<feature type="transmembrane region" description="Helical" evidence="5">
    <location>
        <begin position="36"/>
        <end position="56"/>
    </location>
</feature>
<dbReference type="InterPro" id="IPR007318">
    <property type="entry name" value="Phopholipid_MeTrfase"/>
</dbReference>
<evidence type="ECO:0000256" key="3">
    <source>
        <dbReference type="ARBA" id="ARBA00022989"/>
    </source>
</evidence>
<name>A0ABP4GF59_9MICO</name>
<dbReference type="PANTHER" id="PTHR43847:SF1">
    <property type="entry name" value="BLL3993 PROTEIN"/>
    <property type="match status" value="1"/>
</dbReference>
<evidence type="ECO:0000256" key="2">
    <source>
        <dbReference type="ARBA" id="ARBA00022692"/>
    </source>
</evidence>
<protein>
    <recommendedName>
        <fullName evidence="8">Isoprenylcysteine carboxylmethyltransferase family protein</fullName>
    </recommendedName>
</protein>
<keyword evidence="2 5" id="KW-0812">Transmembrane</keyword>
<sequence>MSRRAIGIALVAVQLVLLAAVVLLPWNDPLWHRDALVYVLAGLLALTGAVIAVLGVRGLGRSLTASPVPLDSSELVTDGLYGLVRHPIYSGLMLGALGVALAGATWWHLGVWLALVVLLMAKARWEERMLAERYEDYPDYALRVGRFIPGVGRIG</sequence>
<dbReference type="PANTHER" id="PTHR43847">
    <property type="entry name" value="BLL3993 PROTEIN"/>
    <property type="match status" value="1"/>
</dbReference>
<dbReference type="EMBL" id="BAAAKW010000032">
    <property type="protein sequence ID" value="GAA1219768.1"/>
    <property type="molecule type" value="Genomic_DNA"/>
</dbReference>
<accession>A0ABP4GF59</accession>
<reference evidence="7" key="1">
    <citation type="journal article" date="2019" name="Int. J. Syst. Evol. Microbiol.">
        <title>The Global Catalogue of Microorganisms (GCM) 10K type strain sequencing project: providing services to taxonomists for standard genome sequencing and annotation.</title>
        <authorList>
            <consortium name="The Broad Institute Genomics Platform"/>
            <consortium name="The Broad Institute Genome Sequencing Center for Infectious Disease"/>
            <person name="Wu L."/>
            <person name="Ma J."/>
        </authorList>
    </citation>
    <scope>NUCLEOTIDE SEQUENCE [LARGE SCALE GENOMIC DNA]</scope>
    <source>
        <strain evidence="7">JCM 12762</strain>
    </source>
</reference>
<keyword evidence="7" id="KW-1185">Reference proteome</keyword>
<keyword evidence="4 5" id="KW-0472">Membrane</keyword>
<proteinExistence type="predicted"/>
<feature type="transmembrane region" description="Helical" evidence="5">
    <location>
        <begin position="88"/>
        <end position="121"/>
    </location>
</feature>
<evidence type="ECO:0000313" key="7">
    <source>
        <dbReference type="Proteomes" id="UP001500943"/>
    </source>
</evidence>
<evidence type="ECO:0000256" key="5">
    <source>
        <dbReference type="SAM" id="Phobius"/>
    </source>
</evidence>
<evidence type="ECO:0008006" key="8">
    <source>
        <dbReference type="Google" id="ProtNLM"/>
    </source>
</evidence>
<dbReference type="Gene3D" id="1.20.120.1630">
    <property type="match status" value="1"/>
</dbReference>
<evidence type="ECO:0000256" key="1">
    <source>
        <dbReference type="ARBA" id="ARBA00004127"/>
    </source>
</evidence>
<feature type="transmembrane region" description="Helical" evidence="5">
    <location>
        <begin position="6"/>
        <end position="24"/>
    </location>
</feature>
<gene>
    <name evidence="6" type="ORF">GCM10009655_19070</name>
</gene>
<comment type="subcellular location">
    <subcellularLocation>
        <location evidence="1">Endomembrane system</location>
        <topology evidence="1">Multi-pass membrane protein</topology>
    </subcellularLocation>
</comment>
<dbReference type="RefSeq" id="WP_343925324.1">
    <property type="nucleotide sequence ID" value="NZ_BAAAKW010000032.1"/>
</dbReference>
<organism evidence="6 7">
    <name type="scientific">Rhodoglobus aureus</name>
    <dbReference type="NCBI Taxonomy" id="191497"/>
    <lineage>
        <taxon>Bacteria</taxon>
        <taxon>Bacillati</taxon>
        <taxon>Actinomycetota</taxon>
        <taxon>Actinomycetes</taxon>
        <taxon>Micrococcales</taxon>
        <taxon>Microbacteriaceae</taxon>
        <taxon>Rhodoglobus</taxon>
    </lineage>
</organism>